<dbReference type="Proteomes" id="UP000184038">
    <property type="component" value="Unassembled WGS sequence"/>
</dbReference>
<dbReference type="GO" id="GO:0016740">
    <property type="term" value="F:transferase activity"/>
    <property type="evidence" value="ECO:0007669"/>
    <property type="project" value="UniProtKB-KW"/>
</dbReference>
<dbReference type="PANTHER" id="PTHR43630:SF2">
    <property type="entry name" value="GLYCOSYLTRANSFERASE"/>
    <property type="match status" value="1"/>
</dbReference>
<proteinExistence type="predicted"/>
<dbReference type="SUPFAM" id="SSF48452">
    <property type="entry name" value="TPR-like"/>
    <property type="match status" value="1"/>
</dbReference>
<organism evidence="2 3">
    <name type="scientific">Anaerosporobacter mobilis DSM 15930</name>
    <dbReference type="NCBI Taxonomy" id="1120996"/>
    <lineage>
        <taxon>Bacteria</taxon>
        <taxon>Bacillati</taxon>
        <taxon>Bacillota</taxon>
        <taxon>Clostridia</taxon>
        <taxon>Lachnospirales</taxon>
        <taxon>Lachnospiraceae</taxon>
        <taxon>Anaerosporobacter</taxon>
    </lineage>
</organism>
<protein>
    <submittedName>
        <fullName evidence="2">Glycosyltransferase involved in cell wall bisynthesis</fullName>
    </submittedName>
</protein>
<dbReference type="EMBL" id="FRCP01000013">
    <property type="protein sequence ID" value="SHM62180.1"/>
    <property type="molecule type" value="Genomic_DNA"/>
</dbReference>
<dbReference type="InterPro" id="IPR001173">
    <property type="entry name" value="Glyco_trans_2-like"/>
</dbReference>
<dbReference type="SUPFAM" id="SSF53448">
    <property type="entry name" value="Nucleotide-diphospho-sugar transferases"/>
    <property type="match status" value="1"/>
</dbReference>
<dbReference type="PANTHER" id="PTHR43630">
    <property type="entry name" value="POLY-BETA-1,6-N-ACETYL-D-GLUCOSAMINE SYNTHASE"/>
    <property type="match status" value="1"/>
</dbReference>
<dbReference type="OrthoDB" id="9815923at2"/>
<sequence>MNRYKVCVYAIAKNEEKFVQQWVASMSEADEIVVADTGSTDNTISLLTSLGVHVHSINIDPWRFDVARNKSLEFVPEDTDICVCTDLDEIFDPGWRTQLEEAWDDSTTRLRYQYTFGFHPDGKPIVTYLYEKIHKRKDFHWIYPVHEILEYSGTSPDTYSTQLAIHLKHYPDTNKSRGNYLNLLELSAKEYPLYDRNIHYLGREYMFHKKNDQAIETLLYHLTLPTATWSVERCASMRYIARCYLNKDELDTSISWLKKAIKEAPTIRESYLEYSHISYHQQDWETLYDLVTNALEKTERTGSYLDEEASWGYLLPDYGAIASYYLGKYSESLNYARIALSLSPDDSRLQTNLKIVEDKYREMQLLEDLNDND</sequence>
<keyword evidence="3" id="KW-1185">Reference proteome</keyword>
<reference evidence="2 3" key="1">
    <citation type="submission" date="2016-11" db="EMBL/GenBank/DDBJ databases">
        <authorList>
            <person name="Jaros S."/>
            <person name="Januszkiewicz K."/>
            <person name="Wedrychowicz H."/>
        </authorList>
    </citation>
    <scope>NUCLEOTIDE SEQUENCE [LARGE SCALE GENOMIC DNA]</scope>
    <source>
        <strain evidence="2 3">DSM 15930</strain>
    </source>
</reference>
<evidence type="ECO:0000313" key="3">
    <source>
        <dbReference type="Proteomes" id="UP000184038"/>
    </source>
</evidence>
<dbReference type="Pfam" id="PF00535">
    <property type="entry name" value="Glycos_transf_2"/>
    <property type="match status" value="1"/>
</dbReference>
<dbReference type="InterPro" id="IPR029044">
    <property type="entry name" value="Nucleotide-diphossugar_trans"/>
</dbReference>
<dbReference type="Gene3D" id="3.90.550.10">
    <property type="entry name" value="Spore Coat Polysaccharide Biosynthesis Protein SpsA, Chain A"/>
    <property type="match status" value="1"/>
</dbReference>
<name>A0A1M7KA75_9FIRM</name>
<dbReference type="AlphaFoldDB" id="A0A1M7KA75"/>
<evidence type="ECO:0000313" key="2">
    <source>
        <dbReference type="EMBL" id="SHM62180.1"/>
    </source>
</evidence>
<feature type="domain" description="Glycosyltransferase 2-like" evidence="1">
    <location>
        <begin position="9"/>
        <end position="106"/>
    </location>
</feature>
<evidence type="ECO:0000259" key="1">
    <source>
        <dbReference type="Pfam" id="PF00535"/>
    </source>
</evidence>
<dbReference type="RefSeq" id="WP_073288404.1">
    <property type="nucleotide sequence ID" value="NZ_FRCP01000013.1"/>
</dbReference>
<dbReference type="STRING" id="1120996.SAMN02746066_02628"/>
<gene>
    <name evidence="2" type="ORF">SAMN02746066_02628</name>
</gene>
<dbReference type="InterPro" id="IPR011990">
    <property type="entry name" value="TPR-like_helical_dom_sf"/>
</dbReference>
<dbReference type="Gene3D" id="1.25.40.10">
    <property type="entry name" value="Tetratricopeptide repeat domain"/>
    <property type="match status" value="1"/>
</dbReference>
<accession>A0A1M7KA75</accession>
<keyword evidence="2" id="KW-0808">Transferase</keyword>